<dbReference type="Pfam" id="PF09594">
    <property type="entry name" value="GT87"/>
    <property type="match status" value="1"/>
</dbReference>
<feature type="transmembrane region" description="Helical" evidence="8">
    <location>
        <begin position="44"/>
        <end position="65"/>
    </location>
</feature>
<keyword evidence="4 8" id="KW-0812">Transmembrane</keyword>
<feature type="transmembrane region" description="Helical" evidence="8">
    <location>
        <begin position="241"/>
        <end position="260"/>
    </location>
</feature>
<comment type="subcellular location">
    <subcellularLocation>
        <location evidence="1">Cell membrane</location>
        <topology evidence="1">Multi-pass membrane protein</topology>
    </subcellularLocation>
</comment>
<dbReference type="AlphaFoldDB" id="A0A858Q9E9"/>
<dbReference type="GO" id="GO:0016758">
    <property type="term" value="F:hexosyltransferase activity"/>
    <property type="evidence" value="ECO:0007669"/>
    <property type="project" value="InterPro"/>
</dbReference>
<dbReference type="InterPro" id="IPR018584">
    <property type="entry name" value="GT87"/>
</dbReference>
<name>A0A858Q9E9_9GAMM</name>
<keyword evidence="10" id="KW-1185">Reference proteome</keyword>
<keyword evidence="6 8" id="KW-0472">Membrane</keyword>
<keyword evidence="3" id="KW-0808">Transferase</keyword>
<dbReference type="GO" id="GO:0005886">
    <property type="term" value="C:plasma membrane"/>
    <property type="evidence" value="ECO:0007669"/>
    <property type="project" value="UniProtKB-SubCell"/>
</dbReference>
<keyword evidence="5 8" id="KW-1133">Transmembrane helix</keyword>
<dbReference type="EMBL" id="CP046565">
    <property type="protein sequence ID" value="QJD30395.1"/>
    <property type="molecule type" value="Genomic_DNA"/>
</dbReference>
<evidence type="ECO:0000256" key="2">
    <source>
        <dbReference type="ARBA" id="ARBA00022475"/>
    </source>
</evidence>
<gene>
    <name evidence="9" type="ORF">GNH96_10700</name>
</gene>
<evidence type="ECO:0000256" key="4">
    <source>
        <dbReference type="ARBA" id="ARBA00022692"/>
    </source>
</evidence>
<sequence>MGWNGAGGCCRSRDGCGGAISLAIPFSSIACGGRKLENSSSERNYGLAAILAGALLLRIVLAASFKGHPIDVGTFSAWAGHAAEGLLSFYSPGYFADYPPGYIYVLWLIGKSRALLQTGFDTPEFLVMLKFPAIAADLATIGVIHHLATEQGHGRAKALTLAALYAFNPAVIADSAVWGQVDSVLTLFVLLGVLWLERRPAASGAAFAAALLVKPQALIFAPVPLLWLGNQLFRRHTAAELSLFMPAAILVFALGVLPFAAENGPAWVVEKYASTLASYPYASLNAANVFALVGGNGADAAQTALFLSFETWGTVFLFVILGWAAWLAWRGLTASDCVYLAAFLPVSVYLWSIKMHERYLFPALAMLLAYHILSRDRRALWLFLGFSAMLFVSMAQVLHLSARETWYIPRFDPLLLAVSGINLLSWSLLAWIGWRAERQ</sequence>
<organism evidence="9 10">
    <name type="scientific">Methylococcus geothermalis</name>
    <dbReference type="NCBI Taxonomy" id="2681310"/>
    <lineage>
        <taxon>Bacteria</taxon>
        <taxon>Pseudomonadati</taxon>
        <taxon>Pseudomonadota</taxon>
        <taxon>Gammaproteobacteria</taxon>
        <taxon>Methylococcales</taxon>
        <taxon>Methylococcaceae</taxon>
        <taxon>Methylococcus</taxon>
    </lineage>
</organism>
<feature type="transmembrane region" description="Helical" evidence="8">
    <location>
        <begin position="305"/>
        <end position="326"/>
    </location>
</feature>
<evidence type="ECO:0000256" key="5">
    <source>
        <dbReference type="ARBA" id="ARBA00022989"/>
    </source>
</evidence>
<protein>
    <submittedName>
        <fullName evidence="9">DUF2029 domain-containing protein</fullName>
    </submittedName>
</protein>
<accession>A0A858Q9E9</accession>
<reference evidence="10" key="1">
    <citation type="submission" date="2019-12" db="EMBL/GenBank/DDBJ databases">
        <authorList>
            <person name="Awala S.I."/>
            <person name="Rhee S.K."/>
        </authorList>
    </citation>
    <scope>NUCLEOTIDE SEQUENCE [LARGE SCALE GENOMIC DNA]</scope>
    <source>
        <strain evidence="10">IM1</strain>
    </source>
</reference>
<feature type="transmembrane region" description="Helical" evidence="8">
    <location>
        <begin position="201"/>
        <end position="229"/>
    </location>
</feature>
<feature type="transmembrane region" description="Helical" evidence="8">
    <location>
        <begin position="379"/>
        <end position="402"/>
    </location>
</feature>
<evidence type="ECO:0000313" key="9">
    <source>
        <dbReference type="EMBL" id="QJD30395.1"/>
    </source>
</evidence>
<evidence type="ECO:0000313" key="10">
    <source>
        <dbReference type="Proteomes" id="UP000503004"/>
    </source>
</evidence>
<proteinExistence type="inferred from homology"/>
<feature type="transmembrane region" description="Helical" evidence="8">
    <location>
        <begin position="332"/>
        <end position="351"/>
    </location>
</feature>
<feature type="transmembrane region" description="Helical" evidence="8">
    <location>
        <begin position="414"/>
        <end position="434"/>
    </location>
</feature>
<evidence type="ECO:0000256" key="6">
    <source>
        <dbReference type="ARBA" id="ARBA00023136"/>
    </source>
</evidence>
<evidence type="ECO:0000256" key="7">
    <source>
        <dbReference type="ARBA" id="ARBA00024033"/>
    </source>
</evidence>
<evidence type="ECO:0000256" key="3">
    <source>
        <dbReference type="ARBA" id="ARBA00022679"/>
    </source>
</evidence>
<keyword evidence="2" id="KW-1003">Cell membrane</keyword>
<evidence type="ECO:0000256" key="8">
    <source>
        <dbReference type="SAM" id="Phobius"/>
    </source>
</evidence>
<dbReference type="Proteomes" id="UP000503004">
    <property type="component" value="Chromosome"/>
</dbReference>
<evidence type="ECO:0000256" key="1">
    <source>
        <dbReference type="ARBA" id="ARBA00004651"/>
    </source>
</evidence>
<feature type="transmembrane region" description="Helical" evidence="8">
    <location>
        <begin position="272"/>
        <end position="293"/>
    </location>
</feature>
<dbReference type="KEGG" id="metu:GNH96_10700"/>
<comment type="similarity">
    <text evidence="7">Belongs to the glycosyltransferase 87 family.</text>
</comment>